<organism evidence="1 2">
    <name type="scientific">Bacillus amyloliquefaciens (strain ATCC 23350 / DSM 7 / BCRC 11601 / CCUG 28519 / NBRC 15535 / NRRL B-14393 / F)</name>
    <dbReference type="NCBI Taxonomy" id="692420"/>
    <lineage>
        <taxon>Bacteria</taxon>
        <taxon>Bacillati</taxon>
        <taxon>Bacillota</taxon>
        <taxon>Bacilli</taxon>
        <taxon>Bacillales</taxon>
        <taxon>Bacillaceae</taxon>
        <taxon>Bacillus</taxon>
        <taxon>Bacillus amyloliquefaciens group</taxon>
    </lineage>
</organism>
<dbReference type="Proteomes" id="UP000006562">
    <property type="component" value="Chromosome"/>
</dbReference>
<reference evidence="1 2" key="1">
    <citation type="journal article" date="2011" name="Int. J. Syst. Evol. Microbiol.">
        <title>Relationship of Bacillus amyloliquefaciens clades associated with strains DSM 7T and FZB42T: a proposal for Bacillus amyloliquefaciens subsp. amyloliquefaciens subsp. nov. and Bacillus amyloliquefaciens subsp. plantarum subsp. nov. based on complete genome sequence comparisons.</title>
        <authorList>
            <person name="Borriss R."/>
            <person name="Chen X.H."/>
            <person name="Rueckert C."/>
            <person name="Blom J."/>
            <person name="Becker A."/>
            <person name="Baumgarth B."/>
            <person name="Fan B."/>
            <person name="Pukall R."/>
            <person name="Schumann P."/>
            <person name="Sproer C."/>
            <person name="Junge H."/>
            <person name="Vater J."/>
            <person name="Puhler A."/>
            <person name="Klenk H.P."/>
        </authorList>
    </citation>
    <scope>NUCLEOTIDE SEQUENCE [LARGE SCALE GENOMIC DNA]</scope>
    <source>
        <strain evidence="2">DSM 7</strain>
    </source>
</reference>
<evidence type="ECO:0000313" key="2">
    <source>
        <dbReference type="Proteomes" id="UP000006562"/>
    </source>
</evidence>
<proteinExistence type="predicted"/>
<accession>A0A9P1NJ37</accession>
<dbReference type="KEGG" id="bao:BAMF_2909"/>
<dbReference type="RefSeq" id="WP_013353336.1">
    <property type="nucleotide sequence ID" value="NC_014551.1"/>
</dbReference>
<gene>
    <name evidence="1" type="ordered locus">BAMF_2909</name>
</gene>
<keyword evidence="2" id="KW-1185">Reference proteome</keyword>
<dbReference type="AlphaFoldDB" id="A0A9P1NJ37"/>
<evidence type="ECO:0000313" key="1">
    <source>
        <dbReference type="EMBL" id="CBI44035.1"/>
    </source>
</evidence>
<protein>
    <submittedName>
        <fullName evidence="1">Uncharacterized protein</fullName>
    </submittedName>
</protein>
<name>A0A9P1NJ37_BACAS</name>
<sequence>MNGEFILGKVFPIFATTYRDGEIDKTFITGYEIEYSTMSLKDNDKPDFKVDGRIPFPASMLGKTYKETVKNVTAMLNANKQQYAYEVFGMEI</sequence>
<dbReference type="EMBL" id="FN597644">
    <property type="protein sequence ID" value="CBI44035.1"/>
    <property type="molecule type" value="Genomic_DNA"/>
</dbReference>
<reference evidence="2" key="2">
    <citation type="journal article" date="2011" name="J. Biotechnol.">
        <title>Genome sequence of B. amyloliquefaciens type strain DSM7(T) reveals differences to plant-associated B. amyloliquefaciens FZB42.</title>
        <authorList>
            <person name="Ruckert C."/>
            <person name="Blom J."/>
            <person name="Chen X."/>
            <person name="Reva O."/>
            <person name="Borriss R."/>
        </authorList>
    </citation>
    <scope>NUCLEOTIDE SEQUENCE [LARGE SCALE GENOMIC DNA]</scope>
    <source>
        <strain evidence="2">DSM 7</strain>
    </source>
</reference>